<reference evidence="2" key="1">
    <citation type="submission" date="2023-03" db="EMBL/GenBank/DDBJ databases">
        <title>Massive genome expansion in bonnet fungi (Mycena s.s.) driven by repeated elements and novel gene families across ecological guilds.</title>
        <authorList>
            <consortium name="Lawrence Berkeley National Laboratory"/>
            <person name="Harder C.B."/>
            <person name="Miyauchi S."/>
            <person name="Viragh M."/>
            <person name="Kuo A."/>
            <person name="Thoen E."/>
            <person name="Andreopoulos B."/>
            <person name="Lu D."/>
            <person name="Skrede I."/>
            <person name="Drula E."/>
            <person name="Henrissat B."/>
            <person name="Morin E."/>
            <person name="Kohler A."/>
            <person name="Barry K."/>
            <person name="LaButti K."/>
            <person name="Morin E."/>
            <person name="Salamov A."/>
            <person name="Lipzen A."/>
            <person name="Mereny Z."/>
            <person name="Hegedus B."/>
            <person name="Baldrian P."/>
            <person name="Stursova M."/>
            <person name="Weitz H."/>
            <person name="Taylor A."/>
            <person name="Grigoriev I.V."/>
            <person name="Nagy L.G."/>
            <person name="Martin F."/>
            <person name="Kauserud H."/>
        </authorList>
    </citation>
    <scope>NUCLEOTIDE SEQUENCE</scope>
    <source>
        <strain evidence="2">CBHHK067</strain>
    </source>
</reference>
<evidence type="ECO:0000313" key="3">
    <source>
        <dbReference type="Proteomes" id="UP001221757"/>
    </source>
</evidence>
<feature type="compositionally biased region" description="Basic and acidic residues" evidence="1">
    <location>
        <begin position="264"/>
        <end position="290"/>
    </location>
</feature>
<accession>A0AAD7BE25</accession>
<gene>
    <name evidence="2" type="ORF">B0H17DRAFT_1296827</name>
</gene>
<keyword evidence="3" id="KW-1185">Reference proteome</keyword>
<evidence type="ECO:0000313" key="2">
    <source>
        <dbReference type="EMBL" id="KAJ7618235.1"/>
    </source>
</evidence>
<protein>
    <submittedName>
        <fullName evidence="2">Uncharacterized protein</fullName>
    </submittedName>
</protein>
<dbReference type="EMBL" id="JARKIE010000756">
    <property type="protein sequence ID" value="KAJ7618235.1"/>
    <property type="molecule type" value="Genomic_DNA"/>
</dbReference>
<dbReference type="Proteomes" id="UP001221757">
    <property type="component" value="Unassembled WGS sequence"/>
</dbReference>
<feature type="compositionally biased region" description="Basic and acidic residues" evidence="1">
    <location>
        <begin position="195"/>
        <end position="207"/>
    </location>
</feature>
<feature type="compositionally biased region" description="Basic and acidic residues" evidence="1">
    <location>
        <begin position="126"/>
        <end position="141"/>
    </location>
</feature>
<feature type="region of interest" description="Disordered" evidence="1">
    <location>
        <begin position="245"/>
        <end position="311"/>
    </location>
</feature>
<evidence type="ECO:0000256" key="1">
    <source>
        <dbReference type="SAM" id="MobiDB-lite"/>
    </source>
</evidence>
<sequence length="311" mass="32746">MISGSVGQIRPSFSIVPTAHLALGHCPTLDALNAAAGARQGHLHSSAPRHRANVAALVAAACGPFFMQCGHLQIHEGSTRDEERNPKSARQRAWLEPKREVAVNRQEWICPLNPLRVHRTRLYKREQRRGRESATVDEHGARVGGVDDNGEAGFGTTATPNLSGHRGPGGQNSVVVCEFAGNMRGQGVSAGHWHPSGERGGEGRNDGASKTGGEPQRGRASGEGGGGQLPDIRSAPFLARRGRMADAGRAGDGRGGDTGTLVGRFHEWEVSGGGRGDRGMLGRNEGDSEGLHLAQESQGALLEGEGQQVRG</sequence>
<name>A0AAD7BE25_MYCRO</name>
<comment type="caution">
    <text evidence="2">The sequence shown here is derived from an EMBL/GenBank/DDBJ whole genome shotgun (WGS) entry which is preliminary data.</text>
</comment>
<feature type="compositionally biased region" description="Basic and acidic residues" evidence="1">
    <location>
        <begin position="245"/>
        <end position="255"/>
    </location>
</feature>
<organism evidence="2 3">
    <name type="scientific">Mycena rosella</name>
    <name type="common">Pink bonnet</name>
    <name type="synonym">Agaricus rosellus</name>
    <dbReference type="NCBI Taxonomy" id="1033263"/>
    <lineage>
        <taxon>Eukaryota</taxon>
        <taxon>Fungi</taxon>
        <taxon>Dikarya</taxon>
        <taxon>Basidiomycota</taxon>
        <taxon>Agaricomycotina</taxon>
        <taxon>Agaricomycetes</taxon>
        <taxon>Agaricomycetidae</taxon>
        <taxon>Agaricales</taxon>
        <taxon>Marasmiineae</taxon>
        <taxon>Mycenaceae</taxon>
        <taxon>Mycena</taxon>
    </lineage>
</organism>
<proteinExistence type="predicted"/>
<dbReference type="AlphaFoldDB" id="A0AAD7BE25"/>
<feature type="region of interest" description="Disordered" evidence="1">
    <location>
        <begin position="186"/>
        <end position="233"/>
    </location>
</feature>
<feature type="region of interest" description="Disordered" evidence="1">
    <location>
        <begin position="126"/>
        <end position="169"/>
    </location>
</feature>